<dbReference type="RefSeq" id="WP_072792718.1">
    <property type="nucleotide sequence ID" value="NZ_FQUL01000067.1"/>
</dbReference>
<evidence type="ECO:0000313" key="4">
    <source>
        <dbReference type="Proteomes" id="UP000184295"/>
    </source>
</evidence>
<dbReference type="Pfam" id="PF00496">
    <property type="entry name" value="SBP_bac_5"/>
    <property type="match status" value="1"/>
</dbReference>
<dbReference type="InterPro" id="IPR039424">
    <property type="entry name" value="SBP_5"/>
</dbReference>
<name>A0A1M4YGA4_9ACTN</name>
<dbReference type="OrthoDB" id="7888869at2"/>
<accession>A0A1M4YGA4</accession>
<reference evidence="4" key="1">
    <citation type="submission" date="2016-11" db="EMBL/GenBank/DDBJ databases">
        <authorList>
            <person name="Varghese N."/>
            <person name="Submissions S."/>
        </authorList>
    </citation>
    <scope>NUCLEOTIDE SEQUENCE [LARGE SCALE GENOMIC DNA]</scope>
    <source>
        <strain evidence="4">DSM 19514</strain>
    </source>
</reference>
<feature type="signal peptide" evidence="1">
    <location>
        <begin position="1"/>
        <end position="24"/>
    </location>
</feature>
<dbReference type="STRING" id="1121881.SAMN02745225_02329"/>
<organism evidence="3 4">
    <name type="scientific">Ferrithrix thermotolerans DSM 19514</name>
    <dbReference type="NCBI Taxonomy" id="1121881"/>
    <lineage>
        <taxon>Bacteria</taxon>
        <taxon>Bacillati</taxon>
        <taxon>Actinomycetota</taxon>
        <taxon>Acidimicrobiia</taxon>
        <taxon>Acidimicrobiales</taxon>
        <taxon>Acidimicrobiaceae</taxon>
        <taxon>Ferrithrix</taxon>
    </lineage>
</organism>
<dbReference type="EMBL" id="FQUL01000067">
    <property type="protein sequence ID" value="SHF04542.1"/>
    <property type="molecule type" value="Genomic_DNA"/>
</dbReference>
<dbReference type="Proteomes" id="UP000184295">
    <property type="component" value="Unassembled WGS sequence"/>
</dbReference>
<gene>
    <name evidence="3" type="ORF">SAMN02745225_02329</name>
</gene>
<dbReference type="AlphaFoldDB" id="A0A1M4YGA4"/>
<feature type="domain" description="Solute-binding protein family 5" evidence="2">
    <location>
        <begin position="104"/>
        <end position="192"/>
    </location>
</feature>
<sequence>MKRRNFALRPRSYVVPLTTALVLAACGSTTPSGSTSPTSTNTKVQGGTVNFAEGPGAAPNYIFPLTPGTAFSTSNLSFFQVLMYRPLYWFGNGTKAEINYSLSLAKPPIFSDNNTTVTVNMNTNYKWSNGEPVDAQDVVFWMNLIKANKNSWGGYVPGAFPDNVVSYKATSKYQVVVTLNQSYNSTWFTYNELSQMTPLPLAWD</sequence>
<keyword evidence="1" id="KW-0732">Signal</keyword>
<evidence type="ECO:0000256" key="1">
    <source>
        <dbReference type="SAM" id="SignalP"/>
    </source>
</evidence>
<evidence type="ECO:0000313" key="3">
    <source>
        <dbReference type="EMBL" id="SHF04542.1"/>
    </source>
</evidence>
<feature type="chain" id="PRO_5039449823" evidence="1">
    <location>
        <begin position="25"/>
        <end position="204"/>
    </location>
</feature>
<keyword evidence="4" id="KW-1185">Reference proteome</keyword>
<dbReference type="PANTHER" id="PTHR30290">
    <property type="entry name" value="PERIPLASMIC BINDING COMPONENT OF ABC TRANSPORTER"/>
    <property type="match status" value="1"/>
</dbReference>
<dbReference type="GO" id="GO:1904680">
    <property type="term" value="F:peptide transmembrane transporter activity"/>
    <property type="evidence" value="ECO:0007669"/>
    <property type="project" value="TreeGrafter"/>
</dbReference>
<dbReference type="Gene3D" id="3.40.190.10">
    <property type="entry name" value="Periplasmic binding protein-like II"/>
    <property type="match status" value="1"/>
</dbReference>
<protein>
    <submittedName>
        <fullName evidence="3">Extracellular solute-binding protein, family 5 Middle</fullName>
    </submittedName>
</protein>
<dbReference type="GO" id="GO:0015833">
    <property type="term" value="P:peptide transport"/>
    <property type="evidence" value="ECO:0007669"/>
    <property type="project" value="TreeGrafter"/>
</dbReference>
<dbReference type="PROSITE" id="PS51257">
    <property type="entry name" value="PROKAR_LIPOPROTEIN"/>
    <property type="match status" value="1"/>
</dbReference>
<evidence type="ECO:0000259" key="2">
    <source>
        <dbReference type="Pfam" id="PF00496"/>
    </source>
</evidence>
<proteinExistence type="predicted"/>
<dbReference type="SUPFAM" id="SSF53850">
    <property type="entry name" value="Periplasmic binding protein-like II"/>
    <property type="match status" value="1"/>
</dbReference>
<dbReference type="InterPro" id="IPR000914">
    <property type="entry name" value="SBP_5_dom"/>
</dbReference>